<dbReference type="Gene3D" id="3.30.70.100">
    <property type="match status" value="1"/>
</dbReference>
<protein>
    <submittedName>
        <fullName evidence="1">L-rhamnose mutarotase</fullName>
    </submittedName>
</protein>
<organism evidence="1 2">
    <name type="scientific">Algoriphagus aquimarinus</name>
    <dbReference type="NCBI Taxonomy" id="237018"/>
    <lineage>
        <taxon>Bacteria</taxon>
        <taxon>Pseudomonadati</taxon>
        <taxon>Bacteroidota</taxon>
        <taxon>Cytophagia</taxon>
        <taxon>Cytophagales</taxon>
        <taxon>Cyclobacteriaceae</taxon>
        <taxon>Algoriphagus</taxon>
    </lineage>
</organism>
<evidence type="ECO:0000313" key="1">
    <source>
        <dbReference type="EMBL" id="SFB33237.1"/>
    </source>
</evidence>
<dbReference type="InterPro" id="IPR052996">
    <property type="entry name" value="Carb_Metab_Mutarotase"/>
</dbReference>
<dbReference type="STRING" id="237018.SAMN04489723_107195"/>
<dbReference type="Pfam" id="PF05336">
    <property type="entry name" value="rhaM"/>
    <property type="match status" value="1"/>
</dbReference>
<evidence type="ECO:0000313" key="2">
    <source>
        <dbReference type="Proteomes" id="UP000198790"/>
    </source>
</evidence>
<dbReference type="InterPro" id="IPR008000">
    <property type="entry name" value="Rham/fucose_mutarotase"/>
</dbReference>
<accession>A0A1I1A5Q1</accession>
<dbReference type="AlphaFoldDB" id="A0A1I1A5Q1"/>
<dbReference type="PANTHER" id="PTHR43239:SF1">
    <property type="entry name" value="UPF0734 PROTEIN DDB_G0273871_DDB_G0273177"/>
    <property type="match status" value="1"/>
</dbReference>
<dbReference type="InterPro" id="IPR011008">
    <property type="entry name" value="Dimeric_a/b-barrel"/>
</dbReference>
<proteinExistence type="predicted"/>
<name>A0A1I1A5Q1_9BACT</name>
<gene>
    <name evidence="1" type="ORF">SAMN04489723_107195</name>
</gene>
<dbReference type="PANTHER" id="PTHR43239">
    <property type="entry name" value="UPF0734 PROTEIN DDB_G0273871/DDB_G0273177"/>
    <property type="match status" value="1"/>
</dbReference>
<sequence>MQSRRLQQIEKNRKMNTQTFVLICDLKDEEEAIQAYVECHKAVAPAIIQSLHDSGILEMSIYRWRHRLTMILVGDENFTFEKKAALDNANEKVQEWEAFLGQYQTNLPGTPDNWRWQLTDKIFDFHA</sequence>
<keyword evidence="2" id="KW-1185">Reference proteome</keyword>
<reference evidence="1 2" key="1">
    <citation type="submission" date="2016-10" db="EMBL/GenBank/DDBJ databases">
        <authorList>
            <person name="de Groot N.N."/>
        </authorList>
    </citation>
    <scope>NUCLEOTIDE SEQUENCE [LARGE SCALE GENOMIC DNA]</scope>
    <source>
        <strain evidence="1 2">DSM 23399</strain>
    </source>
</reference>
<dbReference type="GO" id="GO:0016857">
    <property type="term" value="F:racemase and epimerase activity, acting on carbohydrates and derivatives"/>
    <property type="evidence" value="ECO:0007669"/>
    <property type="project" value="InterPro"/>
</dbReference>
<dbReference type="SUPFAM" id="SSF54909">
    <property type="entry name" value="Dimeric alpha+beta barrel"/>
    <property type="match status" value="1"/>
</dbReference>
<dbReference type="Proteomes" id="UP000198790">
    <property type="component" value="Unassembled WGS sequence"/>
</dbReference>
<dbReference type="EMBL" id="FOKK01000007">
    <property type="protein sequence ID" value="SFB33237.1"/>
    <property type="molecule type" value="Genomic_DNA"/>
</dbReference>